<keyword evidence="5" id="KW-1185">Reference proteome</keyword>
<comment type="caution">
    <text evidence="4">The sequence shown here is derived from an EMBL/GenBank/DDBJ whole genome shotgun (WGS) entry which is preliminary data.</text>
</comment>
<feature type="binding site" evidence="3">
    <location>
        <position position="315"/>
    </location>
    <ligand>
        <name>Mg(2+)</name>
        <dbReference type="ChEBI" id="CHEBI:18420"/>
        <label>1</label>
    </ligand>
</feature>
<accession>A0A4R1XY48</accession>
<keyword evidence="3" id="KW-0460">Magnesium</keyword>
<feature type="binding site" evidence="3">
    <location>
        <position position="61"/>
    </location>
    <ligand>
        <name>Mg(2+)</name>
        <dbReference type="ChEBI" id="CHEBI:18420"/>
        <label>1</label>
    </ligand>
</feature>
<feature type="binding site" evidence="3">
    <location>
        <position position="313"/>
    </location>
    <ligand>
        <name>Mg(2+)</name>
        <dbReference type="ChEBI" id="CHEBI:18420"/>
        <label>1</label>
    </ligand>
</feature>
<dbReference type="EMBL" id="SLVJ01000009">
    <property type="protein sequence ID" value="TCM67285.1"/>
    <property type="molecule type" value="Genomic_DNA"/>
</dbReference>
<dbReference type="InterPro" id="IPR005502">
    <property type="entry name" value="Ribosyl_crysJ1"/>
</dbReference>
<dbReference type="InterPro" id="IPR050792">
    <property type="entry name" value="ADP-ribosylglycohydrolase"/>
</dbReference>
<name>A0A4R1XY48_ACICA</name>
<dbReference type="InterPro" id="IPR036705">
    <property type="entry name" value="Ribosyl_crysJ1_sf"/>
</dbReference>
<protein>
    <submittedName>
        <fullName evidence="4">ADP-ribosylglycohydrolase</fullName>
    </submittedName>
</protein>
<evidence type="ECO:0000256" key="3">
    <source>
        <dbReference type="PIRSR" id="PIRSR605502-1"/>
    </source>
</evidence>
<evidence type="ECO:0000313" key="4">
    <source>
        <dbReference type="EMBL" id="TCM67285.1"/>
    </source>
</evidence>
<dbReference type="Proteomes" id="UP000294963">
    <property type="component" value="Unassembled WGS sequence"/>
</dbReference>
<dbReference type="Gene3D" id="1.10.4080.10">
    <property type="entry name" value="ADP-ribosylation/Crystallin J1"/>
    <property type="match status" value="1"/>
</dbReference>
<feature type="binding site" evidence="3">
    <location>
        <position position="63"/>
    </location>
    <ligand>
        <name>Mg(2+)</name>
        <dbReference type="ChEBI" id="CHEBI:18420"/>
        <label>1</label>
    </ligand>
</feature>
<keyword evidence="2 4" id="KW-0378">Hydrolase</keyword>
<comment type="similarity">
    <text evidence="1">Belongs to the ADP-ribosylglycohydrolase family.</text>
</comment>
<sequence>MKLEKNNQIQGAIYGLLVGDAVGVPYEFHHADQLPALDEIEMVPPINFNRTYAHIPVGTWSDDGAQALCLLASLLHTDVQTCDDAKTHADAQTLANAKTHANAQIDTELETSAVEVSISVAQGVQVFDAEDFARRLSNWYRCGYMAVDFEVFDVGIQTREALVRFAEGVSISDMGNTDERSNGNGSLMRCLPLALWHQGSDAELVAMAYAQSHLTHAHIRSKICCAFYCLWARYLLQGQEVNAAWDLAEATLLSFYQHRPIELVELQSQVCPAQAFPIKGSGYVVDCLHSAKFALQQASYADVIKAAIALGNDTDTTACVAGGLAGIIFADVGIPEHWMAALRGRDLVDPLLATLLDTSA</sequence>
<evidence type="ECO:0000256" key="2">
    <source>
        <dbReference type="ARBA" id="ARBA00022801"/>
    </source>
</evidence>
<reference evidence="4 5" key="1">
    <citation type="submission" date="2019-03" db="EMBL/GenBank/DDBJ databases">
        <title>Genomic analyses of the natural microbiome of Caenorhabditis elegans.</title>
        <authorList>
            <person name="Samuel B."/>
        </authorList>
    </citation>
    <scope>NUCLEOTIDE SEQUENCE [LARGE SCALE GENOMIC DNA]</scope>
    <source>
        <strain evidence="4 5">JUb89</strain>
    </source>
</reference>
<gene>
    <name evidence="4" type="ORF">EC844_10957</name>
</gene>
<dbReference type="GO" id="GO:0046872">
    <property type="term" value="F:metal ion binding"/>
    <property type="evidence" value="ECO:0007669"/>
    <property type="project" value="UniProtKB-KW"/>
</dbReference>
<dbReference type="PANTHER" id="PTHR16222">
    <property type="entry name" value="ADP-RIBOSYLGLYCOHYDROLASE"/>
    <property type="match status" value="1"/>
</dbReference>
<evidence type="ECO:0000256" key="1">
    <source>
        <dbReference type="ARBA" id="ARBA00010702"/>
    </source>
</evidence>
<dbReference type="OrthoDB" id="9798107at2"/>
<dbReference type="GO" id="GO:0016787">
    <property type="term" value="F:hydrolase activity"/>
    <property type="evidence" value="ECO:0007669"/>
    <property type="project" value="UniProtKB-KW"/>
</dbReference>
<comment type="cofactor">
    <cofactor evidence="3">
        <name>Mg(2+)</name>
        <dbReference type="ChEBI" id="CHEBI:18420"/>
    </cofactor>
    <text evidence="3">Binds 2 magnesium ions per subunit.</text>
</comment>
<evidence type="ECO:0000313" key="5">
    <source>
        <dbReference type="Proteomes" id="UP000294963"/>
    </source>
</evidence>
<proteinExistence type="inferred from homology"/>
<keyword evidence="3" id="KW-0479">Metal-binding</keyword>
<dbReference type="PANTHER" id="PTHR16222:SF24">
    <property type="entry name" value="ADP-RIBOSYLHYDROLASE ARH3"/>
    <property type="match status" value="1"/>
</dbReference>
<dbReference type="Pfam" id="PF03747">
    <property type="entry name" value="ADP_ribosyl_GH"/>
    <property type="match status" value="2"/>
</dbReference>
<dbReference type="AlphaFoldDB" id="A0A4R1XY48"/>
<feature type="binding site" evidence="3">
    <location>
        <position position="316"/>
    </location>
    <ligand>
        <name>Mg(2+)</name>
        <dbReference type="ChEBI" id="CHEBI:18420"/>
        <label>1</label>
    </ligand>
</feature>
<feature type="binding site" evidence="3">
    <location>
        <position position="62"/>
    </location>
    <ligand>
        <name>Mg(2+)</name>
        <dbReference type="ChEBI" id="CHEBI:18420"/>
        <label>1</label>
    </ligand>
</feature>
<organism evidence="4 5">
    <name type="scientific">Acinetobacter calcoaceticus</name>
    <dbReference type="NCBI Taxonomy" id="471"/>
    <lineage>
        <taxon>Bacteria</taxon>
        <taxon>Pseudomonadati</taxon>
        <taxon>Pseudomonadota</taxon>
        <taxon>Gammaproteobacteria</taxon>
        <taxon>Moraxellales</taxon>
        <taxon>Moraxellaceae</taxon>
        <taxon>Acinetobacter</taxon>
        <taxon>Acinetobacter calcoaceticus/baumannii complex</taxon>
    </lineage>
</organism>
<dbReference type="SUPFAM" id="SSF101478">
    <property type="entry name" value="ADP-ribosylglycohydrolase"/>
    <property type="match status" value="1"/>
</dbReference>